<sequence>MGFLSPHSDDFCVTCNRVRVTSHPLAS</sequence>
<accession>A0A7V7G0J6</accession>
<comment type="caution">
    <text evidence="1">The sequence shown here is derived from an EMBL/GenBank/DDBJ whole genome shotgun (WGS) entry which is preliminary data.</text>
</comment>
<name>A0A7V7G0J6_9GAMM</name>
<proteinExistence type="predicted"/>
<dbReference type="AlphaFoldDB" id="A0A7V7G0J6"/>
<dbReference type="EMBL" id="VTPY01000007">
    <property type="protein sequence ID" value="KAA0010493.1"/>
    <property type="molecule type" value="Genomic_DNA"/>
</dbReference>
<evidence type="ECO:0000313" key="1">
    <source>
        <dbReference type="EMBL" id="KAA0010493.1"/>
    </source>
</evidence>
<keyword evidence="2" id="KW-1185">Reference proteome</keyword>
<reference evidence="1 2" key="1">
    <citation type="submission" date="2019-08" db="EMBL/GenBank/DDBJ databases">
        <title>Bioinformatics analysis of the strain L3 and L5.</title>
        <authorList>
            <person name="Li X."/>
        </authorList>
    </citation>
    <scope>NUCLEOTIDE SEQUENCE [LARGE SCALE GENOMIC DNA]</scope>
    <source>
        <strain evidence="1 2">L5</strain>
    </source>
</reference>
<organism evidence="1 2">
    <name type="scientific">Billgrantia pellis</name>
    <dbReference type="NCBI Taxonomy" id="2606936"/>
    <lineage>
        <taxon>Bacteria</taxon>
        <taxon>Pseudomonadati</taxon>
        <taxon>Pseudomonadota</taxon>
        <taxon>Gammaproteobacteria</taxon>
        <taxon>Oceanospirillales</taxon>
        <taxon>Halomonadaceae</taxon>
        <taxon>Billgrantia</taxon>
    </lineage>
</organism>
<evidence type="ECO:0008006" key="3">
    <source>
        <dbReference type="Google" id="ProtNLM"/>
    </source>
</evidence>
<gene>
    <name evidence="1" type="ORF">F0A17_17945</name>
</gene>
<protein>
    <recommendedName>
        <fullName evidence="3">GTP 3',8-cyclase MoaA</fullName>
    </recommendedName>
</protein>
<dbReference type="Proteomes" id="UP000486760">
    <property type="component" value="Unassembled WGS sequence"/>
</dbReference>
<evidence type="ECO:0000313" key="2">
    <source>
        <dbReference type="Proteomes" id="UP000486760"/>
    </source>
</evidence>